<dbReference type="NCBIfam" id="TIGR01883">
    <property type="entry name" value="PepT-like"/>
    <property type="match status" value="1"/>
</dbReference>
<dbReference type="PANTHER" id="PTHR42994">
    <property type="entry name" value="PEPTIDASE T"/>
    <property type="match status" value="1"/>
</dbReference>
<evidence type="ECO:0000256" key="5">
    <source>
        <dbReference type="ARBA" id="ARBA00022833"/>
    </source>
</evidence>
<protein>
    <submittedName>
        <fullName evidence="8">M20/M25/M40 family metallo-hydrolase</fullName>
    </submittedName>
</protein>
<evidence type="ECO:0000256" key="2">
    <source>
        <dbReference type="ARBA" id="ARBA00022670"/>
    </source>
</evidence>
<comment type="caution">
    <text evidence="8">The sequence shown here is derived from an EMBL/GenBank/DDBJ whole genome shotgun (WGS) entry which is preliminary data.</text>
</comment>
<feature type="domain" description="Peptidase M20 dimerisation" evidence="7">
    <location>
        <begin position="177"/>
        <end position="272"/>
    </location>
</feature>
<comment type="cofactor">
    <cofactor evidence="1">
        <name>Zn(2+)</name>
        <dbReference type="ChEBI" id="CHEBI:29105"/>
    </cofactor>
</comment>
<evidence type="ECO:0000256" key="1">
    <source>
        <dbReference type="ARBA" id="ARBA00001947"/>
    </source>
</evidence>
<dbReference type="Pfam" id="PF07687">
    <property type="entry name" value="M20_dimer"/>
    <property type="match status" value="1"/>
</dbReference>
<dbReference type="AlphaFoldDB" id="A0AAE3DU95"/>
<evidence type="ECO:0000313" key="8">
    <source>
        <dbReference type="EMBL" id="MCC2190836.1"/>
    </source>
</evidence>
<keyword evidence="9" id="KW-1185">Reference proteome</keyword>
<keyword evidence="4" id="KW-0378">Hydrolase</keyword>
<dbReference type="EMBL" id="JAJEPR010000029">
    <property type="protein sequence ID" value="MCC2190836.1"/>
    <property type="molecule type" value="Genomic_DNA"/>
</dbReference>
<dbReference type="PANTHER" id="PTHR42994:SF2">
    <property type="entry name" value="PEPTIDASE"/>
    <property type="match status" value="1"/>
</dbReference>
<dbReference type="Proteomes" id="UP001197875">
    <property type="component" value="Unassembled WGS sequence"/>
</dbReference>
<gene>
    <name evidence="8" type="ORF">LKD71_13680</name>
</gene>
<dbReference type="Pfam" id="PF01546">
    <property type="entry name" value="Peptidase_M20"/>
    <property type="match status" value="1"/>
</dbReference>
<dbReference type="Gene3D" id="3.40.630.10">
    <property type="entry name" value="Zn peptidases"/>
    <property type="match status" value="1"/>
</dbReference>
<dbReference type="InterPro" id="IPR002933">
    <property type="entry name" value="Peptidase_M20"/>
</dbReference>
<keyword evidence="6" id="KW-0482">Metalloprotease</keyword>
<keyword evidence="2" id="KW-0645">Protease</keyword>
<organism evidence="8 9">
    <name type="scientific">Fusicatenibacter faecihominis</name>
    <dbReference type="NCBI Taxonomy" id="2881276"/>
    <lineage>
        <taxon>Bacteria</taxon>
        <taxon>Bacillati</taxon>
        <taxon>Bacillota</taxon>
        <taxon>Clostridia</taxon>
        <taxon>Lachnospirales</taxon>
        <taxon>Lachnospiraceae</taxon>
        <taxon>Fusicatenibacter</taxon>
    </lineage>
</organism>
<evidence type="ECO:0000259" key="7">
    <source>
        <dbReference type="Pfam" id="PF07687"/>
    </source>
</evidence>
<dbReference type="GO" id="GO:0008237">
    <property type="term" value="F:metallopeptidase activity"/>
    <property type="evidence" value="ECO:0007669"/>
    <property type="project" value="UniProtKB-KW"/>
</dbReference>
<dbReference type="SUPFAM" id="SSF55031">
    <property type="entry name" value="Bacterial exopeptidase dimerisation domain"/>
    <property type="match status" value="1"/>
</dbReference>
<sequence length="368" mass="39596">MRNELLEEFAGFTEIDSVSFGERRMADLLKEKLRALGFETEEDDAGSHYGGNAGNVYGFLKGSLSGEPVLFSAHMDTVEPGIGKKAVFQEDGRITSDGTTVLGADDAAGLTEILGGIRRVLSSGKPHRDIEVLFPIAEEVYTKGTRVFDFSKIRSKEAYVLDLSGPVGSAAVQAPSLISFVLTIHGKAAHAGFEPEKGIHAVTAAALAIARLPQGHVEEDTTLNIGLIHGGTATNIVPESCIVEGEIRSYSHEKALSYMEAVRRVFREEAEKSGGSLEDEVSINLVAYHTGEEEASVKNFRRAAKKLGLFGELTETFGGSDCNTFAEHGIRGIVLSCGMYQPHSTREYTTVEDLEKGAALVEELILGE</sequence>
<dbReference type="RefSeq" id="WP_227615891.1">
    <property type="nucleotide sequence ID" value="NZ_JAJEPR010000029.1"/>
</dbReference>
<dbReference type="GO" id="GO:0046872">
    <property type="term" value="F:metal ion binding"/>
    <property type="evidence" value="ECO:0007669"/>
    <property type="project" value="UniProtKB-KW"/>
</dbReference>
<dbReference type="GO" id="GO:0006508">
    <property type="term" value="P:proteolysis"/>
    <property type="evidence" value="ECO:0007669"/>
    <property type="project" value="UniProtKB-KW"/>
</dbReference>
<name>A0AAE3DU95_9FIRM</name>
<dbReference type="SUPFAM" id="SSF53187">
    <property type="entry name" value="Zn-dependent exopeptidases"/>
    <property type="match status" value="1"/>
</dbReference>
<evidence type="ECO:0000256" key="3">
    <source>
        <dbReference type="ARBA" id="ARBA00022723"/>
    </source>
</evidence>
<keyword evidence="3" id="KW-0479">Metal-binding</keyword>
<evidence type="ECO:0000313" key="9">
    <source>
        <dbReference type="Proteomes" id="UP001197875"/>
    </source>
</evidence>
<dbReference type="PROSITE" id="PS00758">
    <property type="entry name" value="ARGE_DAPE_CPG2_1"/>
    <property type="match status" value="1"/>
</dbReference>
<dbReference type="InterPro" id="IPR011650">
    <property type="entry name" value="Peptidase_M20_dimer"/>
</dbReference>
<reference evidence="8 9" key="1">
    <citation type="submission" date="2021-10" db="EMBL/GenBank/DDBJ databases">
        <title>Anaerobic single-cell dispensing facilitates the cultivation of human gut bacteria.</title>
        <authorList>
            <person name="Afrizal A."/>
        </authorList>
    </citation>
    <scope>NUCLEOTIDE SEQUENCE [LARGE SCALE GENOMIC DNA]</scope>
    <source>
        <strain evidence="8 9">CLA-AA-H277</strain>
    </source>
</reference>
<evidence type="ECO:0000256" key="6">
    <source>
        <dbReference type="ARBA" id="ARBA00023049"/>
    </source>
</evidence>
<evidence type="ECO:0000256" key="4">
    <source>
        <dbReference type="ARBA" id="ARBA00022801"/>
    </source>
</evidence>
<dbReference type="InterPro" id="IPR010162">
    <property type="entry name" value="PepT-like"/>
</dbReference>
<dbReference type="Gene3D" id="3.30.70.360">
    <property type="match status" value="1"/>
</dbReference>
<dbReference type="InterPro" id="IPR001261">
    <property type="entry name" value="ArgE/DapE_CS"/>
</dbReference>
<proteinExistence type="predicted"/>
<accession>A0AAE3DU95</accession>
<keyword evidence="5" id="KW-0862">Zinc</keyword>
<dbReference type="InterPro" id="IPR036264">
    <property type="entry name" value="Bact_exopeptidase_dim_dom"/>
</dbReference>